<dbReference type="PROSITE" id="PS00571">
    <property type="entry name" value="AMIDASES"/>
    <property type="match status" value="1"/>
</dbReference>
<dbReference type="Pfam" id="PF01425">
    <property type="entry name" value="Amidase"/>
    <property type="match status" value="1"/>
</dbReference>
<proteinExistence type="inferred from homology"/>
<accession>A0ABU2ZHF4</accession>
<dbReference type="InterPro" id="IPR020556">
    <property type="entry name" value="Amidase_CS"/>
</dbReference>
<reference evidence="3 4" key="1">
    <citation type="submission" date="2023-09" db="EMBL/GenBank/DDBJ databases">
        <authorList>
            <person name="Rey-Velasco X."/>
        </authorList>
    </citation>
    <scope>NUCLEOTIDE SEQUENCE [LARGE SCALE GENOMIC DNA]</scope>
    <source>
        <strain evidence="3 4">F390</strain>
    </source>
</reference>
<protein>
    <submittedName>
        <fullName evidence="3">Amidase family protein</fullName>
    </submittedName>
</protein>
<comment type="similarity">
    <text evidence="1">Belongs to the amidase family.</text>
</comment>
<feature type="domain" description="Amidase" evidence="2">
    <location>
        <begin position="68"/>
        <end position="495"/>
    </location>
</feature>
<evidence type="ECO:0000313" key="4">
    <source>
        <dbReference type="Proteomes" id="UP001259803"/>
    </source>
</evidence>
<organism evidence="3 4">
    <name type="scientific">Croceicoccus esteveae</name>
    <dbReference type="NCBI Taxonomy" id="3075597"/>
    <lineage>
        <taxon>Bacteria</taxon>
        <taxon>Pseudomonadati</taxon>
        <taxon>Pseudomonadota</taxon>
        <taxon>Alphaproteobacteria</taxon>
        <taxon>Sphingomonadales</taxon>
        <taxon>Erythrobacteraceae</taxon>
        <taxon>Croceicoccus</taxon>
    </lineage>
</organism>
<dbReference type="Gene3D" id="3.90.1300.10">
    <property type="entry name" value="Amidase signature (AS) domain"/>
    <property type="match status" value="1"/>
</dbReference>
<sequence>MTKSHDEEQPAMTSLSRRKVLATGAAGAVVAALPATAMAAVRRMELLDDFDAIGLARLVTTRQVSAAELLDLAVARVEETNPRFNFMAHKFYDRAKQAIAAGLPDGPFRGVPWLLKDLNTNLEGTPAGEGSRYYAGNISQFTSELVRRHQQAGLVIFGKTTSPEFGLTATTESAATGITRNPWDPERIAGGSSGGSGAAVAAGVLPMAHATDGGGSIRIPASCCGLFGMKPSRGRVPMGPGLTEGWGGLSVHHAVTRSVRDSALLLDMTHGIEPGSRYSAPTPDGTFLSYLRKHPGQLRVALALSPPAGTPVDPECVAAARDAARLLQSLGHKVEEAAPKVDVAALGAANFALLSTAMVARIDARAKETGIAPSPDVLEPVPLMFYNIGKQTDGAAVARAHETFQRAAYAVGVFMEDYDIIVSPTLATPPPPVGRLGLSPADFTAWGEEVSAFTPFTGLFNVTGQPSMSLPLALSAKGLPIGVQMTGRYGAEATLFSLAAQVEQAQPWWKSMTAPVRRQS</sequence>
<gene>
    <name evidence="3" type="ORF">RM533_07450</name>
</gene>
<dbReference type="InterPro" id="IPR036928">
    <property type="entry name" value="AS_sf"/>
</dbReference>
<dbReference type="RefSeq" id="WP_311340596.1">
    <property type="nucleotide sequence ID" value="NZ_JAVRHS010000004.1"/>
</dbReference>
<dbReference type="InterPro" id="IPR006311">
    <property type="entry name" value="TAT_signal"/>
</dbReference>
<evidence type="ECO:0000256" key="1">
    <source>
        <dbReference type="ARBA" id="ARBA00009199"/>
    </source>
</evidence>
<dbReference type="Proteomes" id="UP001259803">
    <property type="component" value="Unassembled WGS sequence"/>
</dbReference>
<name>A0ABU2ZHF4_9SPHN</name>
<dbReference type="EMBL" id="JAVRHS010000004">
    <property type="protein sequence ID" value="MDT0576020.1"/>
    <property type="molecule type" value="Genomic_DNA"/>
</dbReference>
<keyword evidence="4" id="KW-1185">Reference proteome</keyword>
<comment type="caution">
    <text evidence="3">The sequence shown here is derived from an EMBL/GenBank/DDBJ whole genome shotgun (WGS) entry which is preliminary data.</text>
</comment>
<evidence type="ECO:0000313" key="3">
    <source>
        <dbReference type="EMBL" id="MDT0576020.1"/>
    </source>
</evidence>
<dbReference type="PROSITE" id="PS51318">
    <property type="entry name" value="TAT"/>
    <property type="match status" value="1"/>
</dbReference>
<dbReference type="PANTHER" id="PTHR11895">
    <property type="entry name" value="TRANSAMIDASE"/>
    <property type="match status" value="1"/>
</dbReference>
<dbReference type="InterPro" id="IPR000120">
    <property type="entry name" value="Amidase"/>
</dbReference>
<dbReference type="SUPFAM" id="SSF75304">
    <property type="entry name" value="Amidase signature (AS) enzymes"/>
    <property type="match status" value="1"/>
</dbReference>
<dbReference type="PANTHER" id="PTHR11895:SF7">
    <property type="entry name" value="GLUTAMYL-TRNA(GLN) AMIDOTRANSFERASE SUBUNIT A, MITOCHONDRIAL"/>
    <property type="match status" value="1"/>
</dbReference>
<evidence type="ECO:0000259" key="2">
    <source>
        <dbReference type="Pfam" id="PF01425"/>
    </source>
</evidence>
<dbReference type="InterPro" id="IPR023631">
    <property type="entry name" value="Amidase_dom"/>
</dbReference>